<dbReference type="InterPro" id="IPR001478">
    <property type="entry name" value="PDZ"/>
</dbReference>
<dbReference type="PANTHER" id="PTHR42837">
    <property type="entry name" value="REGULATOR OF SIGMA-E PROTEASE RSEP"/>
    <property type="match status" value="1"/>
</dbReference>
<dbReference type="GO" id="GO:0004222">
    <property type="term" value="F:metalloendopeptidase activity"/>
    <property type="evidence" value="ECO:0007669"/>
    <property type="project" value="InterPro"/>
</dbReference>
<evidence type="ECO:0000256" key="8">
    <source>
        <dbReference type="ARBA" id="ARBA00022833"/>
    </source>
</evidence>
<dbReference type="Proteomes" id="UP000465622">
    <property type="component" value="Chromosome"/>
</dbReference>
<name>A0AAI8TUC7_MYCME</name>
<evidence type="ECO:0000313" key="17">
    <source>
        <dbReference type="EMBL" id="BDY31113.1"/>
    </source>
</evidence>
<dbReference type="Proteomes" id="UP001241092">
    <property type="component" value="Chromosome"/>
</dbReference>
<evidence type="ECO:0000256" key="14">
    <source>
        <dbReference type="SAM" id="Phobius"/>
    </source>
</evidence>
<dbReference type="SMART" id="SM00228">
    <property type="entry name" value="PDZ"/>
    <property type="match status" value="1"/>
</dbReference>
<reference evidence="17" key="3">
    <citation type="submission" date="2023-03" db="EMBL/GenBank/DDBJ databases">
        <title>Draft genome sequence of a Mycolicibacterium mageritense strain H4_3_1 isolated from a hybrid biological-inorganic system reactor.</title>
        <authorList>
            <person name="Feng X."/>
            <person name="Kazama D."/>
            <person name="Sato K."/>
            <person name="Kobayashi H."/>
        </authorList>
    </citation>
    <scope>NUCLEOTIDE SEQUENCE</scope>
    <source>
        <strain evidence="17">H4_3_1</strain>
    </source>
</reference>
<dbReference type="InterPro" id="IPR008915">
    <property type="entry name" value="Peptidase_M50"/>
</dbReference>
<dbReference type="CDD" id="cd06163">
    <property type="entry name" value="S2P-M50_PDZ_RseP-like"/>
    <property type="match status" value="1"/>
</dbReference>
<dbReference type="AlphaFoldDB" id="A0AAI8TUC7"/>
<reference evidence="16 18" key="1">
    <citation type="journal article" date="2019" name="Emerg. Microbes Infect.">
        <title>Comprehensive subspecies identification of 175 nontuberculous mycobacteria species based on 7547 genomic profiles.</title>
        <authorList>
            <person name="Matsumoto Y."/>
            <person name="Kinjo T."/>
            <person name="Motooka D."/>
            <person name="Nabeya D."/>
            <person name="Jung N."/>
            <person name="Uechi K."/>
            <person name="Horii T."/>
            <person name="Iida T."/>
            <person name="Fujita J."/>
            <person name="Nakamura S."/>
        </authorList>
    </citation>
    <scope>NUCLEOTIDE SEQUENCE [LARGE SCALE GENOMIC DNA]</scope>
    <source>
        <strain evidence="16 18">JCM 12375</strain>
    </source>
</reference>
<keyword evidence="7 17" id="KW-0378">Hydrolase</keyword>
<gene>
    <name evidence="17" type="primary">rip1</name>
    <name evidence="17" type="ORF">hbim_05065</name>
    <name evidence="16" type="ORF">MMAGJ_55720</name>
</gene>
<evidence type="ECO:0000313" key="18">
    <source>
        <dbReference type="Proteomes" id="UP000465622"/>
    </source>
</evidence>
<evidence type="ECO:0000256" key="10">
    <source>
        <dbReference type="ARBA" id="ARBA00023049"/>
    </source>
</evidence>
<dbReference type="Pfam" id="PF02163">
    <property type="entry name" value="Peptidase_M50"/>
    <property type="match status" value="1"/>
</dbReference>
<organism evidence="17 19">
    <name type="scientific">Mycolicibacterium mageritense</name>
    <name type="common">Mycobacterium mageritense</name>
    <dbReference type="NCBI Taxonomy" id="53462"/>
    <lineage>
        <taxon>Bacteria</taxon>
        <taxon>Bacillati</taxon>
        <taxon>Actinomycetota</taxon>
        <taxon>Actinomycetes</taxon>
        <taxon>Mycobacteriales</taxon>
        <taxon>Mycobacteriaceae</taxon>
        <taxon>Mycolicibacterium</taxon>
    </lineage>
</organism>
<comment type="cofactor">
    <cofactor evidence="1">
        <name>Zn(2+)</name>
        <dbReference type="ChEBI" id="CHEBI:29105"/>
    </cofactor>
</comment>
<evidence type="ECO:0000256" key="2">
    <source>
        <dbReference type="ARBA" id="ARBA00004141"/>
    </source>
</evidence>
<keyword evidence="8" id="KW-0862">Zinc</keyword>
<dbReference type="InterPro" id="IPR004387">
    <property type="entry name" value="Pept_M50_Zn"/>
</dbReference>
<evidence type="ECO:0000256" key="3">
    <source>
        <dbReference type="ARBA" id="ARBA00007931"/>
    </source>
</evidence>
<dbReference type="InterPro" id="IPR041489">
    <property type="entry name" value="PDZ_6"/>
</dbReference>
<reference evidence="16" key="2">
    <citation type="submission" date="2020-02" db="EMBL/GenBank/DDBJ databases">
        <authorList>
            <person name="Matsumoto Y."/>
            <person name="Kinjo T."/>
            <person name="Motooka D."/>
            <person name="Nabeya D."/>
            <person name="Jung N."/>
            <person name="Uechi K."/>
            <person name="Horii T."/>
            <person name="Iida T."/>
            <person name="Fujita J."/>
            <person name="Nakamura S."/>
        </authorList>
    </citation>
    <scope>NUCLEOTIDE SEQUENCE</scope>
    <source>
        <strain evidence="16">JCM 12375</strain>
    </source>
</reference>
<evidence type="ECO:0000256" key="11">
    <source>
        <dbReference type="ARBA" id="ARBA00023136"/>
    </source>
</evidence>
<feature type="transmembrane region" description="Helical" evidence="14">
    <location>
        <begin position="101"/>
        <end position="123"/>
    </location>
</feature>
<accession>A0AAI8TUC7</accession>
<dbReference type="RefSeq" id="WP_036436844.1">
    <property type="nucleotide sequence ID" value="NZ_AP022567.1"/>
</dbReference>
<evidence type="ECO:0000256" key="12">
    <source>
        <dbReference type="ARBA" id="ARBA00032214"/>
    </source>
</evidence>
<dbReference type="EMBL" id="AP022567">
    <property type="protein sequence ID" value="BBX36290.1"/>
    <property type="molecule type" value="Genomic_DNA"/>
</dbReference>
<dbReference type="SUPFAM" id="SSF50156">
    <property type="entry name" value="PDZ domain-like"/>
    <property type="match status" value="1"/>
</dbReference>
<dbReference type="Gene3D" id="2.30.42.10">
    <property type="match status" value="1"/>
</dbReference>
<keyword evidence="18" id="KW-1185">Reference proteome</keyword>
<keyword evidence="6 14" id="KW-0812">Transmembrane</keyword>
<keyword evidence="5" id="KW-0645">Protease</keyword>
<evidence type="ECO:0000256" key="13">
    <source>
        <dbReference type="ARBA" id="ARBA00033476"/>
    </source>
</evidence>
<evidence type="ECO:0000256" key="5">
    <source>
        <dbReference type="ARBA" id="ARBA00022670"/>
    </source>
</evidence>
<proteinExistence type="inferred from homology"/>
<protein>
    <recommendedName>
        <fullName evidence="4">Zinc metalloprotease Rip1</fullName>
    </recommendedName>
    <alternativeName>
        <fullName evidence="12">S2P endopeptidase</fullName>
    </alternativeName>
    <alternativeName>
        <fullName evidence="13">Site-2-type intramembrane protease</fullName>
    </alternativeName>
</protein>
<keyword evidence="10 17" id="KW-0482">Metalloprotease</keyword>
<evidence type="ECO:0000256" key="7">
    <source>
        <dbReference type="ARBA" id="ARBA00022801"/>
    </source>
</evidence>
<evidence type="ECO:0000256" key="6">
    <source>
        <dbReference type="ARBA" id="ARBA00022692"/>
    </source>
</evidence>
<dbReference type="GO" id="GO:0006508">
    <property type="term" value="P:proteolysis"/>
    <property type="evidence" value="ECO:0007669"/>
    <property type="project" value="UniProtKB-KW"/>
</dbReference>
<dbReference type="Pfam" id="PF17820">
    <property type="entry name" value="PDZ_6"/>
    <property type="match status" value="1"/>
</dbReference>
<dbReference type="PANTHER" id="PTHR42837:SF2">
    <property type="entry name" value="MEMBRANE METALLOPROTEASE ARASP2, CHLOROPLASTIC-RELATED"/>
    <property type="match status" value="1"/>
</dbReference>
<evidence type="ECO:0000259" key="15">
    <source>
        <dbReference type="SMART" id="SM00228"/>
    </source>
</evidence>
<evidence type="ECO:0000256" key="1">
    <source>
        <dbReference type="ARBA" id="ARBA00001947"/>
    </source>
</evidence>
<keyword evidence="11 14" id="KW-0472">Membrane</keyword>
<evidence type="ECO:0000256" key="4">
    <source>
        <dbReference type="ARBA" id="ARBA00019897"/>
    </source>
</evidence>
<evidence type="ECO:0000313" key="19">
    <source>
        <dbReference type="Proteomes" id="UP001241092"/>
    </source>
</evidence>
<evidence type="ECO:0000256" key="9">
    <source>
        <dbReference type="ARBA" id="ARBA00022989"/>
    </source>
</evidence>
<dbReference type="InterPro" id="IPR036034">
    <property type="entry name" value="PDZ_sf"/>
</dbReference>
<feature type="transmembrane region" description="Helical" evidence="14">
    <location>
        <begin position="378"/>
        <end position="399"/>
    </location>
</feature>
<sequence>MMFAIGIVLFALAILVSVALHECGHMWVARATGMKVRRYFVGFGPTLWSTRRPNRLGETEYGIKAIPLGGFCDIAGMTSVDEIAAEDRPYAMYRQKVWKRVAVLFAGPAMNFIIGLVLIYGIAVTWGLPNINQPTTAIVGETGCVAPQLSLDKMGDCTGPGPAALAGIQAGDEIVKVGDTKVSDFSSMAAAIRKLDGPVPIELKRDGRTINVVVDVAQTQRFTSTEAKEPTTVGAIGVSAPAVEPPAQYNVLTAVPATFTFTGDLAVQLGKSLAKIPTKIGALVEAIGGGERDKETPISVVGASIIGGETVEAGLWVAFWFFLAQLNFVLGAVNLVPLLPFDGGHIAVATYEKVRNMIRAARGKVAAGPVNYLKLMPATYVVLVVVVGYMLLTVTADLVNPLSIFQ</sequence>
<comment type="subcellular location">
    <subcellularLocation>
        <location evidence="2">Membrane</location>
        <topology evidence="2">Multi-pass membrane protein</topology>
    </subcellularLocation>
</comment>
<dbReference type="EMBL" id="AP027452">
    <property type="protein sequence ID" value="BDY31113.1"/>
    <property type="molecule type" value="Genomic_DNA"/>
</dbReference>
<dbReference type="GO" id="GO:0016020">
    <property type="term" value="C:membrane"/>
    <property type="evidence" value="ECO:0007669"/>
    <property type="project" value="UniProtKB-SubCell"/>
</dbReference>
<feature type="domain" description="PDZ" evidence="15">
    <location>
        <begin position="112"/>
        <end position="207"/>
    </location>
</feature>
<evidence type="ECO:0000313" key="16">
    <source>
        <dbReference type="EMBL" id="BBX36290.1"/>
    </source>
</evidence>
<comment type="similarity">
    <text evidence="3">Belongs to the peptidase M50B family.</text>
</comment>
<keyword evidence="9 14" id="KW-1133">Transmembrane helix</keyword>